<evidence type="ECO:0000313" key="2">
    <source>
        <dbReference type="Proteomes" id="UP000232227"/>
    </source>
</evidence>
<proteinExistence type="predicted"/>
<keyword evidence="2" id="KW-1185">Reference proteome</keyword>
<dbReference type="Proteomes" id="UP000232227">
    <property type="component" value="Chromosome"/>
</dbReference>
<organism evidence="1 2">
    <name type="scientific">Mesoplasma lactucae ATCC 49193</name>
    <dbReference type="NCBI Taxonomy" id="81460"/>
    <lineage>
        <taxon>Bacteria</taxon>
        <taxon>Bacillati</taxon>
        <taxon>Mycoplasmatota</taxon>
        <taxon>Mollicutes</taxon>
        <taxon>Entomoplasmatales</taxon>
        <taxon>Entomoplasmataceae</taxon>
        <taxon>Mesoplasma</taxon>
    </lineage>
</organism>
<dbReference type="RefSeq" id="WP_096862637.1">
    <property type="nucleotide sequence ID" value="NZ_CP023668.1"/>
</dbReference>
<gene>
    <name evidence="1" type="ORF">CP520_01075</name>
</gene>
<name>A0A291IRD4_9MOLU</name>
<accession>A0A291IRD4</accession>
<dbReference type="KEGG" id="mlac:CP520_01075"/>
<dbReference type="EMBL" id="CP023668">
    <property type="protein sequence ID" value="ATG97349.1"/>
    <property type="molecule type" value="Genomic_DNA"/>
</dbReference>
<reference evidence="1 2" key="1">
    <citation type="submission" date="2017-09" db="EMBL/GenBank/DDBJ databases">
        <title>SPAdes assembly of the Mesoplasma lactucae genome.</title>
        <authorList>
            <person name="Knight T.F."/>
            <person name="Rubinstein R."/>
            <person name="Citino T."/>
        </authorList>
    </citation>
    <scope>NUCLEOTIDE SEQUENCE [LARGE SCALE GENOMIC DNA]</scope>
    <source>
        <strain evidence="1 2">831-C4</strain>
    </source>
</reference>
<protein>
    <submittedName>
        <fullName evidence="1">Uncharacterized protein</fullName>
    </submittedName>
</protein>
<evidence type="ECO:0000313" key="1">
    <source>
        <dbReference type="EMBL" id="ATG97349.1"/>
    </source>
</evidence>
<sequence length="112" mass="13328">MNKIKKNLGIAILLILFLTCLTMLLVLKVPIYEPLSSEIINNKAYLKSEIHLHEVYCNINKQVTIYNNLDYLGDGVYEVKNDYFIKTSKPFFYFKREEMNYLRYFLNAVFKL</sequence>
<dbReference type="AlphaFoldDB" id="A0A291IRD4"/>